<evidence type="ECO:0000256" key="11">
    <source>
        <dbReference type="ARBA" id="ARBA00023167"/>
    </source>
</evidence>
<dbReference type="PANTHER" id="PTHR43331">
    <property type="entry name" value="HOMOSERINE DEHYDROGENASE"/>
    <property type="match status" value="1"/>
</dbReference>
<dbReference type="Proteomes" id="UP001203058">
    <property type="component" value="Unassembled WGS sequence"/>
</dbReference>
<keyword evidence="8" id="KW-0028">Amino-acid biosynthesis</keyword>
<proteinExistence type="inferred from homology"/>
<comment type="pathway">
    <text evidence="2">Amino-acid biosynthesis; L-threonine biosynthesis; L-threonine from L-aspartate: step 3/5.</text>
</comment>
<feature type="domain" description="Homoserine dehydrogenase catalytic" evidence="13">
    <location>
        <begin position="390"/>
        <end position="566"/>
    </location>
</feature>
<evidence type="ECO:0000256" key="4">
    <source>
        <dbReference type="ARBA" id="ARBA00005139"/>
    </source>
</evidence>
<dbReference type="InterPro" id="IPR019811">
    <property type="entry name" value="HDH_CS"/>
</dbReference>
<organism evidence="15 16">
    <name type="scientific">Sphingomonas telluris</name>
    <dbReference type="NCBI Taxonomy" id="2907998"/>
    <lineage>
        <taxon>Bacteria</taxon>
        <taxon>Pseudomonadati</taxon>
        <taxon>Pseudomonadota</taxon>
        <taxon>Alphaproteobacteria</taxon>
        <taxon>Sphingomonadales</taxon>
        <taxon>Sphingomonadaceae</taxon>
        <taxon>Sphingomonas</taxon>
    </lineage>
</organism>
<comment type="pathway">
    <text evidence="1">Amino-acid biosynthesis; L-methionine biosynthesis via de novo pathway; L-homoserine from L-aspartate: step 1/3.</text>
</comment>
<keyword evidence="16" id="KW-1185">Reference proteome</keyword>
<evidence type="ECO:0000256" key="10">
    <source>
        <dbReference type="ARBA" id="ARBA00023002"/>
    </source>
</evidence>
<feature type="domain" description="Aspartate/homoserine dehydrogenase NAD-binding" evidence="14">
    <location>
        <begin position="276"/>
        <end position="381"/>
    </location>
</feature>
<evidence type="ECO:0000256" key="8">
    <source>
        <dbReference type="ARBA" id="ARBA00022605"/>
    </source>
</evidence>
<dbReference type="InterPro" id="IPR036291">
    <property type="entry name" value="NAD(P)-bd_dom_sf"/>
</dbReference>
<dbReference type="Pfam" id="PF00696">
    <property type="entry name" value="AA_kinase"/>
    <property type="match status" value="1"/>
</dbReference>
<comment type="similarity">
    <text evidence="5">Belongs to the homoserine dehydrogenase family.</text>
</comment>
<dbReference type="RefSeq" id="WP_241446894.1">
    <property type="nucleotide sequence ID" value="NZ_JAKZHW010000001.1"/>
</dbReference>
<evidence type="ECO:0000256" key="1">
    <source>
        <dbReference type="ARBA" id="ARBA00004986"/>
    </source>
</evidence>
<evidence type="ECO:0000256" key="7">
    <source>
        <dbReference type="ARBA" id="ARBA00013376"/>
    </source>
</evidence>
<evidence type="ECO:0000313" key="15">
    <source>
        <dbReference type="EMBL" id="MCH8616073.1"/>
    </source>
</evidence>
<evidence type="ECO:0000256" key="5">
    <source>
        <dbReference type="ARBA" id="ARBA00006753"/>
    </source>
</evidence>
<dbReference type="EMBL" id="JAKZHW010000001">
    <property type="protein sequence ID" value="MCH8616073.1"/>
    <property type="molecule type" value="Genomic_DNA"/>
</dbReference>
<evidence type="ECO:0000259" key="14">
    <source>
        <dbReference type="Pfam" id="PF03447"/>
    </source>
</evidence>
<sequence>MSRPDQEAGDVPGECPAKRLCVLKFGSSVLEREEDYPKVVQEIYRHVRDGEKVVAVVSALAGETDALLAQANRVGGDVAPDALVARLARVGELQSAALMALALSKAGLRAWTLDPHEMALVAEGSPLDSNLAGVDAEAVWARIHANDVVVVPGFIADHADHGVVTLGRGGTDLSAVFFAEQLSAHRVRLIKDVDGVYDEDPARNASAERFSQMSYAEAQEASSGLIQAKAIHAADDKDVLIEVAALGSLEATTIARVPAAKSRPPKPERLKVALLGCGSVGGGVLQLLLSQPELFHVGPVLVRKPPKHNDNVVFTQSLDEALAGDPDILVELVGGTELAAEAIHSALSHGAQVVTANKAALAKHWDSLHAAASRHGGSLRFSAAVGGGAPIIETLRRLDGNVVSVEGVMNGTCNYLLSRLAEGWNFDDALAKAQELGFAEADPTADVDGHDAADKLAVLAREAFGVPLQPRLIAKHSLRDLVPEAALEALQFGEVLKQVGVCRLLPDGSVEAEVQVVALPASHPLAGARDEENRFLVTDAEGNVHEVFGKGAGRWPTATAVFADVMDAQRALLGRQPVARDKAVKLRA</sequence>
<dbReference type="GO" id="GO:0004412">
    <property type="term" value="F:homoserine dehydrogenase activity"/>
    <property type="evidence" value="ECO:0007669"/>
    <property type="project" value="UniProtKB-EC"/>
</dbReference>
<dbReference type="InterPro" id="IPR001342">
    <property type="entry name" value="HDH_cat"/>
</dbReference>
<evidence type="ECO:0000256" key="6">
    <source>
        <dbReference type="ARBA" id="ARBA00013213"/>
    </source>
</evidence>
<keyword evidence="11" id="KW-0486">Methionine biosynthesis</keyword>
<dbReference type="InterPro" id="IPR005106">
    <property type="entry name" value="Asp/hSer_DH_NAD-bd"/>
</dbReference>
<dbReference type="Gene3D" id="3.30.360.10">
    <property type="entry name" value="Dihydrodipicolinate Reductase, domain 2"/>
    <property type="match status" value="1"/>
</dbReference>
<dbReference type="EC" id="1.1.1.3" evidence="6"/>
<evidence type="ECO:0000259" key="13">
    <source>
        <dbReference type="Pfam" id="PF00742"/>
    </source>
</evidence>
<dbReference type="Pfam" id="PF03447">
    <property type="entry name" value="NAD_binding_3"/>
    <property type="match status" value="1"/>
</dbReference>
<dbReference type="InterPro" id="IPR036393">
    <property type="entry name" value="AceGlu_kinase-like_sf"/>
</dbReference>
<dbReference type="Gene3D" id="3.40.1160.10">
    <property type="entry name" value="Acetylglutamate kinase-like"/>
    <property type="match status" value="1"/>
</dbReference>
<dbReference type="SUPFAM" id="SSF53633">
    <property type="entry name" value="Carbamate kinase-like"/>
    <property type="match status" value="1"/>
</dbReference>
<evidence type="ECO:0000256" key="2">
    <source>
        <dbReference type="ARBA" id="ARBA00005056"/>
    </source>
</evidence>
<comment type="pathway">
    <text evidence="4">Amino-acid biosynthesis; L-threonine biosynthesis; L-threonine from L-aspartate: step 1/5.</text>
</comment>
<gene>
    <name evidence="15" type="ORF">LZ016_08180</name>
</gene>
<dbReference type="InterPro" id="IPR001048">
    <property type="entry name" value="Asp/Glu/Uridylate_kinase"/>
</dbReference>
<dbReference type="Gene3D" id="3.40.50.720">
    <property type="entry name" value="NAD(P)-binding Rossmann-like Domain"/>
    <property type="match status" value="1"/>
</dbReference>
<reference evidence="15 16" key="1">
    <citation type="submission" date="2022-03" db="EMBL/GenBank/DDBJ databases">
        <authorList>
            <person name="Jo J.-H."/>
            <person name="Im W.-T."/>
        </authorList>
    </citation>
    <scope>NUCLEOTIDE SEQUENCE [LARGE SCALE GENOMIC DNA]</scope>
    <source>
        <strain evidence="15 16">SM33</strain>
    </source>
</reference>
<dbReference type="PROSITE" id="PS01042">
    <property type="entry name" value="HOMOSER_DHGENASE"/>
    <property type="match status" value="1"/>
</dbReference>
<evidence type="ECO:0000256" key="3">
    <source>
        <dbReference type="ARBA" id="ARBA00005062"/>
    </source>
</evidence>
<name>A0ABS9VM89_9SPHN</name>
<comment type="pathway">
    <text evidence="3">Amino-acid biosynthesis; L-methionine biosynthesis via de novo pathway; L-homoserine from L-aspartate: step 3/3.</text>
</comment>
<dbReference type="Pfam" id="PF00742">
    <property type="entry name" value="Homoserine_dh"/>
    <property type="match status" value="1"/>
</dbReference>
<keyword evidence="10 15" id="KW-0560">Oxidoreductase</keyword>
<evidence type="ECO:0000313" key="16">
    <source>
        <dbReference type="Proteomes" id="UP001203058"/>
    </source>
</evidence>
<evidence type="ECO:0000256" key="9">
    <source>
        <dbReference type="ARBA" id="ARBA00022697"/>
    </source>
</evidence>
<accession>A0ABS9VM89</accession>
<keyword evidence="9" id="KW-0791">Threonine biosynthesis</keyword>
<feature type="domain" description="Aspartate/glutamate/uridylate kinase" evidence="12">
    <location>
        <begin position="20"/>
        <end position="228"/>
    </location>
</feature>
<dbReference type="SUPFAM" id="SSF51735">
    <property type="entry name" value="NAD(P)-binding Rossmann-fold domains"/>
    <property type="match status" value="1"/>
</dbReference>
<protein>
    <recommendedName>
        <fullName evidence="7">Homoserine dehydrogenase</fullName>
        <ecNumber evidence="6">1.1.1.3</ecNumber>
    </recommendedName>
</protein>
<comment type="caution">
    <text evidence="15">The sequence shown here is derived from an EMBL/GenBank/DDBJ whole genome shotgun (WGS) entry which is preliminary data.</text>
</comment>
<dbReference type="SUPFAM" id="SSF55347">
    <property type="entry name" value="Glyceraldehyde-3-phosphate dehydrogenase-like, C-terminal domain"/>
    <property type="match status" value="1"/>
</dbReference>
<dbReference type="NCBIfam" id="NF004976">
    <property type="entry name" value="PRK06349.1"/>
    <property type="match status" value="1"/>
</dbReference>
<evidence type="ECO:0000259" key="12">
    <source>
        <dbReference type="Pfam" id="PF00696"/>
    </source>
</evidence>
<dbReference type="PANTHER" id="PTHR43331:SF1">
    <property type="entry name" value="HOMOSERINE DEHYDROGENASE"/>
    <property type="match status" value="1"/>
</dbReference>